<feature type="chain" id="PRO_5045691020" evidence="1">
    <location>
        <begin position="24"/>
        <end position="355"/>
    </location>
</feature>
<evidence type="ECO:0000256" key="1">
    <source>
        <dbReference type="SAM" id="SignalP"/>
    </source>
</evidence>
<dbReference type="EMBL" id="JBHMQT010000067">
    <property type="protein sequence ID" value="MFC0866179.1"/>
    <property type="molecule type" value="Genomic_DNA"/>
</dbReference>
<comment type="caution">
    <text evidence="2">The sequence shown here is derived from an EMBL/GenBank/DDBJ whole genome shotgun (WGS) entry which is preliminary data.</text>
</comment>
<evidence type="ECO:0000313" key="3">
    <source>
        <dbReference type="Proteomes" id="UP001589870"/>
    </source>
</evidence>
<accession>A0ABV6UDF5</accession>
<name>A0ABV6UDF5_9ACTN</name>
<dbReference type="Proteomes" id="UP001589870">
    <property type="component" value="Unassembled WGS sequence"/>
</dbReference>
<evidence type="ECO:0000313" key="2">
    <source>
        <dbReference type="EMBL" id="MFC0866179.1"/>
    </source>
</evidence>
<protein>
    <submittedName>
        <fullName evidence="2">Uncharacterized protein</fullName>
    </submittedName>
</protein>
<dbReference type="RefSeq" id="WP_394304175.1">
    <property type="nucleotide sequence ID" value="NZ_JBHMQT010000067.1"/>
</dbReference>
<keyword evidence="1" id="KW-0732">Signal</keyword>
<proteinExistence type="predicted"/>
<organism evidence="2 3">
    <name type="scientific">Sphaerimonospora cavernae</name>
    <dbReference type="NCBI Taxonomy" id="1740611"/>
    <lineage>
        <taxon>Bacteria</taxon>
        <taxon>Bacillati</taxon>
        <taxon>Actinomycetota</taxon>
        <taxon>Actinomycetes</taxon>
        <taxon>Streptosporangiales</taxon>
        <taxon>Streptosporangiaceae</taxon>
        <taxon>Sphaerimonospora</taxon>
    </lineage>
</organism>
<reference evidence="2 3" key="1">
    <citation type="submission" date="2024-09" db="EMBL/GenBank/DDBJ databases">
        <authorList>
            <person name="Sun Q."/>
            <person name="Mori K."/>
        </authorList>
    </citation>
    <scope>NUCLEOTIDE SEQUENCE [LARGE SCALE GENOMIC DNA]</scope>
    <source>
        <strain evidence="2 3">TBRC 1851</strain>
    </source>
</reference>
<sequence>MRSLLVIAMVVAGLALGDGGARAAVPDRWGFALVDTTSGVPSLSHQAGSWPPGFTVQVSPGAVGQVVVKFPQIGTPKGGVVHVTAISPAPEWCQVQKWGQSGPDEMVAVQCYKYGGGPVWARFAIVFSESSGKLPPPQAFGYVYWNGGGIVSQHNSAGAPNSVTPTGPGEWLVDLPGLGSSGPAGNIQVTAVDPQQPARCKVAKWGSNPSVQQIVVRCHDKVDKPLKTGWTLTYHRERAVTGAAIPPKNFAYTFDNQPASPGPYVPAPPAVSYNSQGAVNIVQTAGAGLRMVRFLKVGVLPDDVQVTAYGPGPEYCNLQAPWGTGGGDAIVRNVVCYKGTGRLDHPSFVTYLSAY</sequence>
<keyword evidence="3" id="KW-1185">Reference proteome</keyword>
<gene>
    <name evidence="2" type="ORF">ACFHYQ_28160</name>
</gene>
<feature type="signal peptide" evidence="1">
    <location>
        <begin position="1"/>
        <end position="23"/>
    </location>
</feature>